<name>A0A1C4CG82_9GAMM</name>
<sequence length="51" mass="5649">MASALERFLEQLDDGILGHLKKLSHNRYTLAVEGLSSPVSVLQVKGDERLN</sequence>
<keyword evidence="2" id="KW-1185">Reference proteome</keyword>
<organism evidence="1 2">
    <name type="scientific">Gilliamella intestini</name>
    <dbReference type="NCBI Taxonomy" id="1798183"/>
    <lineage>
        <taxon>Bacteria</taxon>
        <taxon>Pseudomonadati</taxon>
        <taxon>Pseudomonadota</taxon>
        <taxon>Gammaproteobacteria</taxon>
        <taxon>Orbales</taxon>
        <taxon>Orbaceae</taxon>
        <taxon>Gilliamella</taxon>
    </lineage>
</organism>
<dbReference type="EMBL" id="FMBA01000037">
    <property type="protein sequence ID" value="SCC18099.1"/>
    <property type="molecule type" value="Genomic_DNA"/>
</dbReference>
<proteinExistence type="predicted"/>
<dbReference type="RefSeq" id="WP_167349214.1">
    <property type="nucleotide sequence ID" value="NZ_FMBA01000037.1"/>
</dbReference>
<dbReference type="AlphaFoldDB" id="A0A1C4CG82"/>
<accession>A0A1C4CG82</accession>
<gene>
    <name evidence="1" type="ORF">GA0061080_103722</name>
</gene>
<evidence type="ECO:0000313" key="1">
    <source>
        <dbReference type="EMBL" id="SCC18099.1"/>
    </source>
</evidence>
<protein>
    <submittedName>
        <fullName evidence="1">Uncharacterized protein</fullName>
    </submittedName>
</protein>
<reference evidence="2" key="1">
    <citation type="submission" date="2016-08" db="EMBL/GenBank/DDBJ databases">
        <authorList>
            <person name="Varghese N."/>
            <person name="Submissions Spin"/>
        </authorList>
    </citation>
    <scope>NUCLEOTIDE SEQUENCE [LARGE SCALE GENOMIC DNA]</scope>
    <source>
        <strain evidence="2">R-53144</strain>
    </source>
</reference>
<dbReference type="Proteomes" id="UP000199698">
    <property type="component" value="Unassembled WGS sequence"/>
</dbReference>
<evidence type="ECO:0000313" key="2">
    <source>
        <dbReference type="Proteomes" id="UP000199698"/>
    </source>
</evidence>